<dbReference type="EMBL" id="MU003701">
    <property type="protein sequence ID" value="KAF2809330.1"/>
    <property type="molecule type" value="Genomic_DNA"/>
</dbReference>
<organism evidence="4">
    <name type="scientific">Mytilinidion resinicola</name>
    <dbReference type="NCBI Taxonomy" id="574789"/>
    <lineage>
        <taxon>Eukaryota</taxon>
        <taxon>Fungi</taxon>
        <taxon>Dikarya</taxon>
        <taxon>Ascomycota</taxon>
        <taxon>Pezizomycotina</taxon>
        <taxon>Dothideomycetes</taxon>
        <taxon>Pleosporomycetidae</taxon>
        <taxon>Mytilinidiales</taxon>
        <taxon>Mytilinidiaceae</taxon>
        <taxon>Mytilinidion</taxon>
    </lineage>
</organism>
<dbReference type="GO" id="GO:0016192">
    <property type="term" value="P:vesicle-mediated transport"/>
    <property type="evidence" value="ECO:0007669"/>
    <property type="project" value="InterPro"/>
</dbReference>
<evidence type="ECO:0000256" key="1">
    <source>
        <dbReference type="ARBA" id="ARBA00005352"/>
    </source>
</evidence>
<protein>
    <recommendedName>
        <fullName evidence="3">CCZ1/INTU/HSP4 first Longin domain-containing protein</fullName>
    </recommendedName>
</protein>
<dbReference type="OrthoDB" id="240546at2759"/>
<dbReference type="RefSeq" id="XP_033576294.1">
    <property type="nucleotide sequence ID" value="XM_033723601.1"/>
</dbReference>
<accession>A0A6A6YKK8</accession>
<reference evidence="6" key="3">
    <citation type="submission" date="2025-04" db="UniProtKB">
        <authorList>
            <consortium name="RefSeq"/>
        </authorList>
    </citation>
    <scope>IDENTIFICATION</scope>
    <source>
        <strain evidence="6">CBS 304.34</strain>
    </source>
</reference>
<evidence type="ECO:0000313" key="5">
    <source>
        <dbReference type="Proteomes" id="UP000504636"/>
    </source>
</evidence>
<reference evidence="4 6" key="1">
    <citation type="journal article" date="2020" name="Stud. Mycol.">
        <title>101 Dothideomycetes genomes: a test case for predicting lifestyles and emergence of pathogens.</title>
        <authorList>
            <person name="Haridas S."/>
            <person name="Albert R."/>
            <person name="Binder M."/>
            <person name="Bloem J."/>
            <person name="Labutti K."/>
            <person name="Salamov A."/>
            <person name="Andreopoulos B."/>
            <person name="Baker S."/>
            <person name="Barry K."/>
            <person name="Bills G."/>
            <person name="Bluhm B."/>
            <person name="Cannon C."/>
            <person name="Castanera R."/>
            <person name="Culley D."/>
            <person name="Daum C."/>
            <person name="Ezra D."/>
            <person name="Gonzalez J."/>
            <person name="Henrissat B."/>
            <person name="Kuo A."/>
            <person name="Liang C."/>
            <person name="Lipzen A."/>
            <person name="Lutzoni F."/>
            <person name="Magnuson J."/>
            <person name="Mondo S."/>
            <person name="Nolan M."/>
            <person name="Ohm R."/>
            <person name="Pangilinan J."/>
            <person name="Park H.-J."/>
            <person name="Ramirez L."/>
            <person name="Alfaro M."/>
            <person name="Sun H."/>
            <person name="Tritt A."/>
            <person name="Yoshinaga Y."/>
            <person name="Zwiers L.-H."/>
            <person name="Turgeon B."/>
            <person name="Goodwin S."/>
            <person name="Spatafora J."/>
            <person name="Crous P."/>
            <person name="Grigoriev I."/>
        </authorList>
    </citation>
    <scope>NUCLEOTIDE SEQUENCE</scope>
    <source>
        <strain evidence="4 6">CBS 304.34</strain>
    </source>
</reference>
<feature type="compositionally biased region" description="Polar residues" evidence="2">
    <location>
        <begin position="135"/>
        <end position="145"/>
    </location>
</feature>
<feature type="compositionally biased region" description="Low complexity" evidence="2">
    <location>
        <begin position="353"/>
        <end position="362"/>
    </location>
</feature>
<dbReference type="AlphaFoldDB" id="A0A6A6YKK8"/>
<evidence type="ECO:0000256" key="2">
    <source>
        <dbReference type="SAM" id="MobiDB-lite"/>
    </source>
</evidence>
<dbReference type="Proteomes" id="UP000504636">
    <property type="component" value="Unplaced"/>
</dbReference>
<comment type="similarity">
    <text evidence="1">Belongs to the CCZ1 family.</text>
</comment>
<feature type="region of interest" description="Disordered" evidence="2">
    <location>
        <begin position="443"/>
        <end position="486"/>
    </location>
</feature>
<feature type="region of interest" description="Disordered" evidence="2">
    <location>
        <begin position="336"/>
        <end position="393"/>
    </location>
</feature>
<feature type="compositionally biased region" description="Polar residues" evidence="2">
    <location>
        <begin position="449"/>
        <end position="461"/>
    </location>
</feature>
<dbReference type="InterPro" id="IPR043987">
    <property type="entry name" value="CCZ1/INTU/HSP4_longin_1"/>
</dbReference>
<evidence type="ECO:0000313" key="4">
    <source>
        <dbReference type="EMBL" id="KAF2809330.1"/>
    </source>
</evidence>
<dbReference type="PANTHER" id="PTHR13056">
    <property type="entry name" value="VACUOLAR FUSION PROTEIN CCZ1 HOMOLOG-RELATED"/>
    <property type="match status" value="1"/>
</dbReference>
<keyword evidence="5" id="KW-1185">Reference proteome</keyword>
<feature type="region of interest" description="Disordered" evidence="2">
    <location>
        <begin position="125"/>
        <end position="145"/>
    </location>
</feature>
<proteinExistence type="inferred from homology"/>
<feature type="region of interest" description="Disordered" evidence="2">
    <location>
        <begin position="782"/>
        <end position="811"/>
    </location>
</feature>
<evidence type="ECO:0000259" key="3">
    <source>
        <dbReference type="Pfam" id="PF19031"/>
    </source>
</evidence>
<sequence length="811" mass="89184">MAAPADHLSKVVPAQLAFLGIYNPSLGTTDDTFRDQVVFYYSKAAKGRAKGSGKQAEAEHDRQLREDENEKLRQIGLAQGMVDFARSFSNGEAVDHVETEKARIVMHELEDGWWILASVDLTQLPSNTPPPAKGTTASTPSVEYSSREVSPPTLLLQHLKRAHSVFLLHHGTSLDEVYVKMDRAKFCHILDKFWTKFANNWDVMLHGSPAVDVFGGLKLAAGGELGMGVGEEEWGSGEREVLEDYAGRTEGLVDLMVSRFGEPSAVQQLDPRTATGSKKLVDMTPEAEPWMGSGRYTGASDGVVFSGVGAISRASLKDISHWVEWIYAHGEYTYGVKDSPTSDRRKRRRKGPKAASKSPSPEASRRQDAPSANAPKRSAAVKNESYRPGIPPPIVSAAESSLAKASSSIDAQNTEMRAPESIKASLGDSETWVKYLTLGYGTTWGGSRPQASRQVSQQYGDSETDDARSQMGETRMRNIDPDPDVDHAEERRKCQIHQENTGYFIVGLKGDMDNEDEDEDADDEPNWNNRIPIRTLQVELNKDALAEFPVEATDPFSPISSRSQLIETPPVSDPKHTRLRVIVYVHRPFVYTFLFDHRTESLTLAPFYRNLHTYFSPLHRPLSNSTAPSRVAARIDAASSPYTTTASNTSNTSPIFDLVYDPRTLTVHSSLPNIPEPGSLSAEGLTGNWSRIDALNVHAQILSTVSSTCRSTTEIERTCKTGRGWWVVWMRLPPSHSQDAVRLKERQTSLKPSETDTEQTEFDACDLREAFLVRRARDAGVVGKPSGAAGRMGTAMWKGFGGGGGGSTAEK</sequence>
<feature type="compositionally biased region" description="Gly residues" evidence="2">
    <location>
        <begin position="799"/>
        <end position="811"/>
    </location>
</feature>
<reference evidence="6" key="2">
    <citation type="submission" date="2020-04" db="EMBL/GenBank/DDBJ databases">
        <authorList>
            <consortium name="NCBI Genome Project"/>
        </authorList>
    </citation>
    <scope>NUCLEOTIDE SEQUENCE</scope>
    <source>
        <strain evidence="6">CBS 304.34</strain>
    </source>
</reference>
<dbReference type="InterPro" id="IPR013176">
    <property type="entry name" value="Ccz1"/>
</dbReference>
<dbReference type="GeneID" id="54464494"/>
<feature type="non-terminal residue" evidence="4">
    <location>
        <position position="811"/>
    </location>
</feature>
<dbReference type="Pfam" id="PF19031">
    <property type="entry name" value="Intu_longin_1"/>
    <property type="match status" value="1"/>
</dbReference>
<feature type="compositionally biased region" description="Basic and acidic residues" evidence="2">
    <location>
        <begin position="474"/>
        <end position="486"/>
    </location>
</feature>
<dbReference type="PANTHER" id="PTHR13056:SF0">
    <property type="entry name" value="VACUOLAR FUSION PROTEIN CCZ1 HOMOLOG-RELATED"/>
    <property type="match status" value="1"/>
</dbReference>
<evidence type="ECO:0000313" key="6">
    <source>
        <dbReference type="RefSeq" id="XP_033576294.1"/>
    </source>
</evidence>
<dbReference type="GO" id="GO:0035658">
    <property type="term" value="C:Mon1-Ccz1 complex"/>
    <property type="evidence" value="ECO:0007669"/>
    <property type="project" value="InterPro"/>
</dbReference>
<feature type="domain" description="CCZ1/INTU/HSP4 first Longin" evidence="3">
    <location>
        <begin position="18"/>
        <end position="170"/>
    </location>
</feature>
<name>A0A6A6YKK8_9PEZI</name>
<gene>
    <name evidence="4 6" type="ORF">BDZ99DRAFT_498725</name>
</gene>